<dbReference type="GO" id="GO:0055085">
    <property type="term" value="P:transmembrane transport"/>
    <property type="evidence" value="ECO:0007669"/>
    <property type="project" value="InterPro"/>
</dbReference>
<evidence type="ECO:0000256" key="9">
    <source>
        <dbReference type="SAM" id="Phobius"/>
    </source>
</evidence>
<keyword evidence="3 8" id="KW-0813">Transport</keyword>
<reference evidence="10 11" key="1">
    <citation type="journal article" date="2004" name="Science">
        <title>Illuminating the evolutionary history of chlamydiae.</title>
        <authorList>
            <person name="Horn M."/>
            <person name="Collingro A."/>
            <person name="Schmitz-Esser S."/>
            <person name="Beier C.L."/>
            <person name="Purkhold U."/>
            <person name="Fartmann B."/>
            <person name="Brandt P."/>
            <person name="Nyakatura G.J."/>
            <person name="Droege M."/>
            <person name="Frishman D."/>
            <person name="Rattei T."/>
            <person name="Mewes H."/>
            <person name="Wagner M."/>
        </authorList>
    </citation>
    <scope>NUCLEOTIDE SEQUENCE [LARGE SCALE GENOMIC DNA]</scope>
    <source>
        <strain evidence="10 11">UWE25</strain>
    </source>
</reference>
<protein>
    <recommendedName>
        <fullName evidence="12">Metal ABC transporter permease</fullName>
    </recommendedName>
</protein>
<keyword evidence="5 8" id="KW-0812">Transmembrane</keyword>
<dbReference type="STRING" id="264201.pc0259"/>
<evidence type="ECO:0000256" key="5">
    <source>
        <dbReference type="ARBA" id="ARBA00022692"/>
    </source>
</evidence>
<evidence type="ECO:0000256" key="4">
    <source>
        <dbReference type="ARBA" id="ARBA00022475"/>
    </source>
</evidence>
<dbReference type="Proteomes" id="UP000000529">
    <property type="component" value="Chromosome"/>
</dbReference>
<keyword evidence="7 9" id="KW-0472">Membrane</keyword>
<evidence type="ECO:0000256" key="8">
    <source>
        <dbReference type="RuleBase" id="RU003943"/>
    </source>
</evidence>
<evidence type="ECO:0000313" key="10">
    <source>
        <dbReference type="EMBL" id="SPJ31597.1"/>
    </source>
</evidence>
<dbReference type="InterPro" id="IPR037294">
    <property type="entry name" value="ABC_BtuC-like"/>
</dbReference>
<feature type="transmembrane region" description="Helical" evidence="9">
    <location>
        <begin position="205"/>
        <end position="222"/>
    </location>
</feature>
<dbReference type="GO" id="GO:0043190">
    <property type="term" value="C:ATP-binding cassette (ABC) transporter complex"/>
    <property type="evidence" value="ECO:0007669"/>
    <property type="project" value="InterPro"/>
</dbReference>
<keyword evidence="4" id="KW-1003">Cell membrane</keyword>
<dbReference type="GO" id="GO:0010043">
    <property type="term" value="P:response to zinc ion"/>
    <property type="evidence" value="ECO:0007669"/>
    <property type="project" value="TreeGrafter"/>
</dbReference>
<dbReference type="KEGG" id="pcu:PC_RS01260"/>
<comment type="similarity">
    <text evidence="2 8">Belongs to the ABC-3 integral membrane protein family.</text>
</comment>
<dbReference type="PANTHER" id="PTHR30477">
    <property type="entry name" value="ABC-TRANSPORTER METAL-BINDING PROTEIN"/>
    <property type="match status" value="1"/>
</dbReference>
<dbReference type="EMBL" id="BX908798">
    <property type="protein sequence ID" value="SPJ31597.1"/>
    <property type="molecule type" value="Genomic_DNA"/>
</dbReference>
<dbReference type="CDD" id="cd06550">
    <property type="entry name" value="TM_ABC_iron-siderophores_like"/>
    <property type="match status" value="1"/>
</dbReference>
<accession>A0A2P9HA67</accession>
<feature type="transmembrane region" description="Helical" evidence="9">
    <location>
        <begin position="178"/>
        <end position="198"/>
    </location>
</feature>
<feature type="transmembrane region" description="Helical" evidence="9">
    <location>
        <begin position="228"/>
        <end position="251"/>
    </location>
</feature>
<sequence length="335" mass="36911">MFNTSFYNPYHDKNFLEFFWQLLVRLMQGIIGQLPFDHLVSDEIQILVLSGVAASSALIGTFLVLRRMTMLANSLSHTILIGIVLAYFFSSAASTSGHGLITMQAMLIASLVTGFLTAFLTEFLIKTGGLQEDASVGLVFTSFFALGVILVTVLIRDAHIGTEAVMGNADALHSKDIYWVYLVLIINLILITVFFKIFQLTTFDPYLAFALGFSPNLFNYLLMAQVSITSITAFRAIGVILVLAFMTGPVLTARLFTHRLRTLLAYAVLIGILTAFSGVALTRHILTVYGIALSTSGVVVTLILMIYLIALIIAPEQGLFVRWVQHNKMRHSVSE</sequence>
<dbReference type="Gene3D" id="1.10.3470.10">
    <property type="entry name" value="ABC transporter involved in vitamin B12 uptake, BtuC"/>
    <property type="match status" value="1"/>
</dbReference>
<evidence type="ECO:0000256" key="3">
    <source>
        <dbReference type="ARBA" id="ARBA00022448"/>
    </source>
</evidence>
<feature type="transmembrane region" description="Helical" evidence="9">
    <location>
        <begin position="137"/>
        <end position="158"/>
    </location>
</feature>
<gene>
    <name evidence="10" type="ORF">PC_RS01260</name>
</gene>
<dbReference type="SUPFAM" id="SSF81345">
    <property type="entry name" value="ABC transporter involved in vitamin B12 uptake, BtuC"/>
    <property type="match status" value="1"/>
</dbReference>
<evidence type="ECO:0000256" key="2">
    <source>
        <dbReference type="ARBA" id="ARBA00008034"/>
    </source>
</evidence>
<feature type="transmembrane region" description="Helical" evidence="9">
    <location>
        <begin position="288"/>
        <end position="313"/>
    </location>
</feature>
<evidence type="ECO:0000256" key="7">
    <source>
        <dbReference type="ARBA" id="ARBA00023136"/>
    </source>
</evidence>
<dbReference type="InterPro" id="IPR001626">
    <property type="entry name" value="ABC_TroCD"/>
</dbReference>
<feature type="transmembrane region" description="Helical" evidence="9">
    <location>
        <begin position="44"/>
        <end position="64"/>
    </location>
</feature>
<feature type="transmembrane region" description="Helical" evidence="9">
    <location>
        <begin position="263"/>
        <end position="282"/>
    </location>
</feature>
<dbReference type="OrthoDB" id="9788905at2"/>
<keyword evidence="11" id="KW-1185">Reference proteome</keyword>
<evidence type="ECO:0008006" key="12">
    <source>
        <dbReference type="Google" id="ProtNLM"/>
    </source>
</evidence>
<organism evidence="10 11">
    <name type="scientific">Protochlamydia amoebophila (strain UWE25)</name>
    <dbReference type="NCBI Taxonomy" id="264201"/>
    <lineage>
        <taxon>Bacteria</taxon>
        <taxon>Pseudomonadati</taxon>
        <taxon>Chlamydiota</taxon>
        <taxon>Chlamydiia</taxon>
        <taxon>Parachlamydiales</taxon>
        <taxon>Parachlamydiaceae</taxon>
        <taxon>Candidatus Protochlamydia</taxon>
    </lineage>
</organism>
<comment type="subcellular location">
    <subcellularLocation>
        <location evidence="1">Cell inner membrane</location>
        <topology evidence="1">Multi-pass membrane protein</topology>
    </subcellularLocation>
    <subcellularLocation>
        <location evidence="8">Cell membrane</location>
        <topology evidence="8">Multi-pass membrane protein</topology>
    </subcellularLocation>
</comment>
<feature type="transmembrane region" description="Helical" evidence="9">
    <location>
        <begin position="101"/>
        <end position="125"/>
    </location>
</feature>
<proteinExistence type="inferred from homology"/>
<dbReference type="Pfam" id="PF00950">
    <property type="entry name" value="ABC-3"/>
    <property type="match status" value="1"/>
</dbReference>
<evidence type="ECO:0000256" key="1">
    <source>
        <dbReference type="ARBA" id="ARBA00004429"/>
    </source>
</evidence>
<dbReference type="PANTHER" id="PTHR30477:SF8">
    <property type="entry name" value="METAL TRANSPORT SYSTEM MEMBRANE PROTEIN CT_070-RELATED"/>
    <property type="match status" value="1"/>
</dbReference>
<name>A0A2P9HA67_PARUW</name>
<evidence type="ECO:0000313" key="11">
    <source>
        <dbReference type="Proteomes" id="UP000000529"/>
    </source>
</evidence>
<dbReference type="AlphaFoldDB" id="A0A2P9HA67"/>
<feature type="transmembrane region" description="Helical" evidence="9">
    <location>
        <begin position="71"/>
        <end position="89"/>
    </location>
</feature>
<evidence type="ECO:0000256" key="6">
    <source>
        <dbReference type="ARBA" id="ARBA00022989"/>
    </source>
</evidence>
<keyword evidence="6 9" id="KW-1133">Transmembrane helix</keyword>